<dbReference type="Pfam" id="PF19856">
    <property type="entry name" value="DUF6331"/>
    <property type="match status" value="1"/>
</dbReference>
<protein>
    <submittedName>
        <fullName evidence="1">Uncharacterized protein</fullName>
    </submittedName>
</protein>
<keyword evidence="2" id="KW-1185">Reference proteome</keyword>
<dbReference type="STRING" id="1038014.SAMN04487910_3081"/>
<dbReference type="Proteomes" id="UP000198521">
    <property type="component" value="Unassembled WGS sequence"/>
</dbReference>
<dbReference type="AlphaFoldDB" id="A0A1H7SBQ2"/>
<organism evidence="1 2">
    <name type="scientific">Aquimarina amphilecti</name>
    <dbReference type="NCBI Taxonomy" id="1038014"/>
    <lineage>
        <taxon>Bacteria</taxon>
        <taxon>Pseudomonadati</taxon>
        <taxon>Bacteroidota</taxon>
        <taxon>Flavobacteriia</taxon>
        <taxon>Flavobacteriales</taxon>
        <taxon>Flavobacteriaceae</taxon>
        <taxon>Aquimarina</taxon>
    </lineage>
</organism>
<evidence type="ECO:0000313" key="2">
    <source>
        <dbReference type="Proteomes" id="UP000198521"/>
    </source>
</evidence>
<sequence length="108" mass="12475">MNTKKTSKTIDIDQFLENNKEFWRDLETYCVAECCGIDAFDFSKEHIEKTVSFYNSKDVLSNIDEVILFINTNPLKLMSSSILNHCASKEKFIELFKNIKQVLLGVSI</sequence>
<accession>A0A1H7SBQ2</accession>
<dbReference type="InterPro" id="IPR046294">
    <property type="entry name" value="DUF6331"/>
</dbReference>
<evidence type="ECO:0000313" key="1">
    <source>
        <dbReference type="EMBL" id="SEL69788.1"/>
    </source>
</evidence>
<dbReference type="EMBL" id="FOAB01000005">
    <property type="protein sequence ID" value="SEL69788.1"/>
    <property type="molecule type" value="Genomic_DNA"/>
</dbReference>
<dbReference type="RefSeq" id="WP_091410119.1">
    <property type="nucleotide sequence ID" value="NZ_FOAB01000005.1"/>
</dbReference>
<proteinExistence type="predicted"/>
<reference evidence="1 2" key="1">
    <citation type="submission" date="2016-10" db="EMBL/GenBank/DDBJ databases">
        <authorList>
            <person name="de Groot N.N."/>
        </authorList>
    </citation>
    <scope>NUCLEOTIDE SEQUENCE [LARGE SCALE GENOMIC DNA]</scope>
    <source>
        <strain evidence="1 2">DSM 25232</strain>
    </source>
</reference>
<gene>
    <name evidence="1" type="ORF">SAMN04487910_3081</name>
</gene>
<name>A0A1H7SBQ2_AQUAM</name>
<dbReference type="OrthoDB" id="6420167at2"/>